<dbReference type="SUPFAM" id="SSF47459">
    <property type="entry name" value="HLH, helix-loop-helix DNA-binding domain"/>
    <property type="match status" value="1"/>
</dbReference>
<keyword evidence="2" id="KW-0805">Transcription regulation</keyword>
<name>A0A6J5V5K0_PRUAR</name>
<dbReference type="EMBL" id="CAEKDK010000006">
    <property type="protein sequence ID" value="CAB4282665.1"/>
    <property type="molecule type" value="Genomic_DNA"/>
</dbReference>
<dbReference type="InterPro" id="IPR036638">
    <property type="entry name" value="HLH_DNA-bd_sf"/>
</dbReference>
<evidence type="ECO:0000313" key="8">
    <source>
        <dbReference type="Proteomes" id="UP000507222"/>
    </source>
</evidence>
<dbReference type="InterPro" id="IPR011598">
    <property type="entry name" value="bHLH_dom"/>
</dbReference>
<reference evidence="7 8" key="1">
    <citation type="submission" date="2020-05" db="EMBL/GenBank/DDBJ databases">
        <authorList>
            <person name="Campoy J."/>
            <person name="Schneeberger K."/>
            <person name="Spophaly S."/>
        </authorList>
    </citation>
    <scope>NUCLEOTIDE SEQUENCE [LARGE SCALE GENOMIC DNA]</scope>
    <source>
        <strain evidence="7">PruArmRojPasFocal</strain>
    </source>
</reference>
<dbReference type="AlphaFoldDB" id="A0A6J5V5K0"/>
<keyword evidence="3" id="KW-0804">Transcription</keyword>
<proteinExistence type="predicted"/>
<protein>
    <recommendedName>
        <fullName evidence="6">BHLH domain-containing protein</fullName>
    </recommendedName>
</protein>
<organism evidence="7 8">
    <name type="scientific">Prunus armeniaca</name>
    <name type="common">Apricot</name>
    <name type="synonym">Armeniaca vulgaris</name>
    <dbReference type="NCBI Taxonomy" id="36596"/>
    <lineage>
        <taxon>Eukaryota</taxon>
        <taxon>Viridiplantae</taxon>
        <taxon>Streptophyta</taxon>
        <taxon>Embryophyta</taxon>
        <taxon>Tracheophyta</taxon>
        <taxon>Spermatophyta</taxon>
        <taxon>Magnoliopsida</taxon>
        <taxon>eudicotyledons</taxon>
        <taxon>Gunneridae</taxon>
        <taxon>Pentapetalae</taxon>
        <taxon>rosids</taxon>
        <taxon>fabids</taxon>
        <taxon>Rosales</taxon>
        <taxon>Rosaceae</taxon>
        <taxon>Amygdaloideae</taxon>
        <taxon>Amygdaleae</taxon>
        <taxon>Prunus</taxon>
    </lineage>
</organism>
<evidence type="ECO:0000256" key="2">
    <source>
        <dbReference type="ARBA" id="ARBA00023015"/>
    </source>
</evidence>
<dbReference type="GO" id="GO:0043565">
    <property type="term" value="F:sequence-specific DNA binding"/>
    <property type="evidence" value="ECO:0007669"/>
    <property type="project" value="TreeGrafter"/>
</dbReference>
<dbReference type="GO" id="GO:0003700">
    <property type="term" value="F:DNA-binding transcription factor activity"/>
    <property type="evidence" value="ECO:0007669"/>
    <property type="project" value="TreeGrafter"/>
</dbReference>
<feature type="region of interest" description="Disordered" evidence="5">
    <location>
        <begin position="95"/>
        <end position="117"/>
    </location>
</feature>
<evidence type="ECO:0000313" key="7">
    <source>
        <dbReference type="EMBL" id="CAB4282665.1"/>
    </source>
</evidence>
<comment type="subcellular location">
    <subcellularLocation>
        <location evidence="1">Nucleus</location>
    </subcellularLocation>
</comment>
<dbReference type="PROSITE" id="PS50888">
    <property type="entry name" value="BHLH"/>
    <property type="match status" value="1"/>
</dbReference>
<dbReference type="PANTHER" id="PTHR31945:SF17">
    <property type="entry name" value="TRANSCRIPTION FACTOR FER-LIKE IRON DEFICIENCY-INDUCED TRANSCRIPTION FACTOR"/>
    <property type="match status" value="1"/>
</dbReference>
<dbReference type="GO" id="GO:0046983">
    <property type="term" value="F:protein dimerization activity"/>
    <property type="evidence" value="ECO:0007669"/>
    <property type="project" value="InterPro"/>
</dbReference>
<evidence type="ECO:0000256" key="4">
    <source>
        <dbReference type="ARBA" id="ARBA00023242"/>
    </source>
</evidence>
<gene>
    <name evidence="7" type="ORF">CURHAP_LOCUS36240</name>
</gene>
<accession>A0A6J5V5K0</accession>
<feature type="compositionally biased region" description="Low complexity" evidence="5">
    <location>
        <begin position="108"/>
        <end position="117"/>
    </location>
</feature>
<dbReference type="InterPro" id="IPR051358">
    <property type="entry name" value="TF_AMS/ICE1/BHLH6-like"/>
</dbReference>
<dbReference type="SMART" id="SM00353">
    <property type="entry name" value="HLH"/>
    <property type="match status" value="1"/>
</dbReference>
<dbReference type="GO" id="GO:0005634">
    <property type="term" value="C:nucleus"/>
    <property type="evidence" value="ECO:0007669"/>
    <property type="project" value="UniProtKB-SubCell"/>
</dbReference>
<dbReference type="PANTHER" id="PTHR31945">
    <property type="entry name" value="TRANSCRIPTION FACTOR SCREAM2-RELATED"/>
    <property type="match status" value="1"/>
</dbReference>
<evidence type="ECO:0000256" key="1">
    <source>
        <dbReference type="ARBA" id="ARBA00004123"/>
    </source>
</evidence>
<dbReference type="Gene3D" id="4.10.280.10">
    <property type="entry name" value="Helix-loop-helix DNA-binding domain"/>
    <property type="match status" value="1"/>
</dbReference>
<feature type="compositionally biased region" description="Basic and acidic residues" evidence="5">
    <location>
        <begin position="95"/>
        <end position="107"/>
    </location>
</feature>
<evidence type="ECO:0000256" key="5">
    <source>
        <dbReference type="SAM" id="MobiDB-lite"/>
    </source>
</evidence>
<evidence type="ECO:0000259" key="6">
    <source>
        <dbReference type="PROSITE" id="PS50888"/>
    </source>
</evidence>
<dbReference type="Pfam" id="PF00010">
    <property type="entry name" value="HLH"/>
    <property type="match status" value="1"/>
</dbReference>
<keyword evidence="4" id="KW-0539">Nucleus</keyword>
<sequence>MNPIDALENPSLHNPSLELELHDFMDGANFDQFFNLIRENDQNPVVDRFDCDHDNNHFITNGCLIDNQFGPTTPGDMFGFNINSLLPSFEGEKKEVPEEDINGRDDSSGTSMTTTTTKRVKNIDKSRTSISERRRRGRMKEKLYALRALVPNITKMDKASIVGDALQYV</sequence>
<feature type="domain" description="BHLH" evidence="6">
    <location>
        <begin position="123"/>
        <end position="169"/>
    </location>
</feature>
<evidence type="ECO:0000256" key="3">
    <source>
        <dbReference type="ARBA" id="ARBA00023163"/>
    </source>
</evidence>
<dbReference type="Proteomes" id="UP000507222">
    <property type="component" value="Unassembled WGS sequence"/>
</dbReference>